<reference evidence="1 2" key="1">
    <citation type="submission" date="2024-04" db="EMBL/GenBank/DDBJ databases">
        <authorList>
            <consortium name="Genoscope - CEA"/>
            <person name="William W."/>
        </authorList>
    </citation>
    <scope>NUCLEOTIDE SEQUENCE [LARGE SCALE GENOMIC DNA]</scope>
</reference>
<keyword evidence="2" id="KW-1185">Reference proteome</keyword>
<dbReference type="AlphaFoldDB" id="A0AAV2I692"/>
<name>A0AAV2I692_LYMST</name>
<evidence type="ECO:0000313" key="2">
    <source>
        <dbReference type="Proteomes" id="UP001497497"/>
    </source>
</evidence>
<protein>
    <submittedName>
        <fullName evidence="1">Uncharacterized protein</fullName>
    </submittedName>
</protein>
<comment type="caution">
    <text evidence="1">The sequence shown here is derived from an EMBL/GenBank/DDBJ whole genome shotgun (WGS) entry which is preliminary data.</text>
</comment>
<organism evidence="1 2">
    <name type="scientific">Lymnaea stagnalis</name>
    <name type="common">Great pond snail</name>
    <name type="synonym">Helix stagnalis</name>
    <dbReference type="NCBI Taxonomy" id="6523"/>
    <lineage>
        <taxon>Eukaryota</taxon>
        <taxon>Metazoa</taxon>
        <taxon>Spiralia</taxon>
        <taxon>Lophotrochozoa</taxon>
        <taxon>Mollusca</taxon>
        <taxon>Gastropoda</taxon>
        <taxon>Heterobranchia</taxon>
        <taxon>Euthyneura</taxon>
        <taxon>Panpulmonata</taxon>
        <taxon>Hygrophila</taxon>
        <taxon>Lymnaeoidea</taxon>
        <taxon>Lymnaeidae</taxon>
        <taxon>Lymnaea</taxon>
    </lineage>
</organism>
<proteinExistence type="predicted"/>
<accession>A0AAV2I692</accession>
<evidence type="ECO:0000313" key="1">
    <source>
        <dbReference type="EMBL" id="CAL1542210.1"/>
    </source>
</evidence>
<dbReference type="Proteomes" id="UP001497497">
    <property type="component" value="Unassembled WGS sequence"/>
</dbReference>
<dbReference type="EMBL" id="CAXITT010000475">
    <property type="protein sequence ID" value="CAL1542210.1"/>
    <property type="molecule type" value="Genomic_DNA"/>
</dbReference>
<sequence>MGLPSIEHFDMIRLDCEDLKRGLAKVCRSHADELLSRVSSDHRRENEGICKEFSHIKERALAVPGGSEELIDMLNFVEIARTTGMIKLNERITVS</sequence>
<gene>
    <name evidence="1" type="ORF">GSLYS_00015808001</name>
</gene>